<keyword evidence="2" id="KW-0472">Membrane</keyword>
<accession>A0A4S4EBV4</accession>
<proteinExistence type="predicted"/>
<sequence>MTVFETTCSHGRSTEEDDHLARSTKKIKGVGTEKEDTDMNKELHEANPKDLTDERMEDPAINKAQAVEGKEAFYLVGLDWRVEEVQLKIQPWWQFEASQNQHLVIVKSKLSMEENHLRVRDILGAPENSDIPNITQMSVMDMLFWNCRGADLLFYFVAVSNPYSDSVRSVDDLRSDGGFDGSKQISFGDSVFCDLRELPIDMICHGLADDRYDPRQGPRGMAIWGSSLYFHIDPRYIPNISSVDPCVLVIINVVMEMCCVNATPFSTFVGALCVTWFYALVHWILFLSCLVMSWEQLFWIMSSELKSFYHNVALLLSSLLASSFA</sequence>
<evidence type="ECO:0000256" key="2">
    <source>
        <dbReference type="SAM" id="Phobius"/>
    </source>
</evidence>
<keyword evidence="2" id="KW-1133">Transmembrane helix</keyword>
<organism evidence="3 4">
    <name type="scientific">Camellia sinensis var. sinensis</name>
    <name type="common">China tea</name>
    <dbReference type="NCBI Taxonomy" id="542762"/>
    <lineage>
        <taxon>Eukaryota</taxon>
        <taxon>Viridiplantae</taxon>
        <taxon>Streptophyta</taxon>
        <taxon>Embryophyta</taxon>
        <taxon>Tracheophyta</taxon>
        <taxon>Spermatophyta</taxon>
        <taxon>Magnoliopsida</taxon>
        <taxon>eudicotyledons</taxon>
        <taxon>Gunneridae</taxon>
        <taxon>Pentapetalae</taxon>
        <taxon>asterids</taxon>
        <taxon>Ericales</taxon>
        <taxon>Theaceae</taxon>
        <taxon>Camellia</taxon>
    </lineage>
</organism>
<evidence type="ECO:0000313" key="4">
    <source>
        <dbReference type="Proteomes" id="UP000306102"/>
    </source>
</evidence>
<name>A0A4S4EBV4_CAMSN</name>
<dbReference type="EMBL" id="SDRB02006009">
    <property type="protein sequence ID" value="THG13234.1"/>
    <property type="molecule type" value="Genomic_DNA"/>
</dbReference>
<dbReference type="AlphaFoldDB" id="A0A4S4EBV4"/>
<feature type="transmembrane region" description="Helical" evidence="2">
    <location>
        <begin position="308"/>
        <end position="324"/>
    </location>
</feature>
<dbReference type="Proteomes" id="UP000306102">
    <property type="component" value="Unassembled WGS sequence"/>
</dbReference>
<evidence type="ECO:0000256" key="1">
    <source>
        <dbReference type="SAM" id="MobiDB-lite"/>
    </source>
</evidence>
<keyword evidence="2" id="KW-0812">Transmembrane</keyword>
<gene>
    <name evidence="3" type="ORF">TEA_017692</name>
</gene>
<feature type="compositionally biased region" description="Basic and acidic residues" evidence="1">
    <location>
        <begin position="31"/>
        <end position="45"/>
    </location>
</feature>
<comment type="caution">
    <text evidence="3">The sequence shown here is derived from an EMBL/GenBank/DDBJ whole genome shotgun (WGS) entry which is preliminary data.</text>
</comment>
<protein>
    <submittedName>
        <fullName evidence="3">Uncharacterized protein</fullName>
    </submittedName>
</protein>
<feature type="transmembrane region" description="Helical" evidence="2">
    <location>
        <begin position="265"/>
        <end position="287"/>
    </location>
</feature>
<feature type="region of interest" description="Disordered" evidence="1">
    <location>
        <begin position="1"/>
        <end position="45"/>
    </location>
</feature>
<reference evidence="3 4" key="1">
    <citation type="journal article" date="2018" name="Proc. Natl. Acad. Sci. U.S.A.">
        <title>Draft genome sequence of Camellia sinensis var. sinensis provides insights into the evolution of the tea genome and tea quality.</title>
        <authorList>
            <person name="Wei C."/>
            <person name="Yang H."/>
            <person name="Wang S."/>
            <person name="Zhao J."/>
            <person name="Liu C."/>
            <person name="Gao L."/>
            <person name="Xia E."/>
            <person name="Lu Y."/>
            <person name="Tai Y."/>
            <person name="She G."/>
            <person name="Sun J."/>
            <person name="Cao H."/>
            <person name="Tong W."/>
            <person name="Gao Q."/>
            <person name="Li Y."/>
            <person name="Deng W."/>
            <person name="Jiang X."/>
            <person name="Wang W."/>
            <person name="Chen Q."/>
            <person name="Zhang S."/>
            <person name="Li H."/>
            <person name="Wu J."/>
            <person name="Wang P."/>
            <person name="Li P."/>
            <person name="Shi C."/>
            <person name="Zheng F."/>
            <person name="Jian J."/>
            <person name="Huang B."/>
            <person name="Shan D."/>
            <person name="Shi M."/>
            <person name="Fang C."/>
            <person name="Yue Y."/>
            <person name="Li F."/>
            <person name="Li D."/>
            <person name="Wei S."/>
            <person name="Han B."/>
            <person name="Jiang C."/>
            <person name="Yin Y."/>
            <person name="Xia T."/>
            <person name="Zhang Z."/>
            <person name="Bennetzen J.L."/>
            <person name="Zhao S."/>
            <person name="Wan X."/>
        </authorList>
    </citation>
    <scope>NUCLEOTIDE SEQUENCE [LARGE SCALE GENOMIC DNA]</scope>
    <source>
        <strain evidence="4">cv. Shuchazao</strain>
        <tissue evidence="3">Leaf</tissue>
    </source>
</reference>
<feature type="compositionally biased region" description="Polar residues" evidence="1">
    <location>
        <begin position="1"/>
        <end position="11"/>
    </location>
</feature>
<evidence type="ECO:0000313" key="3">
    <source>
        <dbReference type="EMBL" id="THG13234.1"/>
    </source>
</evidence>
<keyword evidence="4" id="KW-1185">Reference proteome</keyword>